<name>A0A5M6IV81_9PROT</name>
<sequence length="223" mass="24384">MTLSTVQTDQLLDLARGQLQASNVVLSRPQLLIIVDRSPSVQQLLVVAASPSEGWQVIGATHVSTGKPGRREHFLTPLGVLQNTPDIVGYRAEGTRNEYGIRGLGVRGMRVWDFGWQETDNWRWPGTKINIRMAMHATDPDALEPRIGRPDSQGCIRIPAVLNRFLDRHGVIDAEIETAAQSDPRFAALLLPGRIPTPIAGNTVVVVDSSLARQSGLAAMTQR</sequence>
<organism evidence="7 8">
    <name type="scientific">Rhodovastum atsumiense</name>
    <dbReference type="NCBI Taxonomy" id="504468"/>
    <lineage>
        <taxon>Bacteria</taxon>
        <taxon>Pseudomonadati</taxon>
        <taxon>Pseudomonadota</taxon>
        <taxon>Alphaproteobacteria</taxon>
        <taxon>Acetobacterales</taxon>
        <taxon>Acetobacteraceae</taxon>
        <taxon>Rhodovastum</taxon>
    </lineage>
</organism>
<dbReference type="CDD" id="cd16913">
    <property type="entry name" value="YkuD_like"/>
    <property type="match status" value="1"/>
</dbReference>
<evidence type="ECO:0000256" key="6">
    <source>
        <dbReference type="ARBA" id="ARBA00023316"/>
    </source>
</evidence>
<dbReference type="GO" id="GO:0009252">
    <property type="term" value="P:peptidoglycan biosynthetic process"/>
    <property type="evidence" value="ECO:0007669"/>
    <property type="project" value="UniProtKB-UniPathway"/>
</dbReference>
<evidence type="ECO:0000256" key="1">
    <source>
        <dbReference type="ARBA" id="ARBA00004752"/>
    </source>
</evidence>
<evidence type="ECO:0000256" key="2">
    <source>
        <dbReference type="ARBA" id="ARBA00005992"/>
    </source>
</evidence>
<dbReference type="Gene3D" id="2.40.440.10">
    <property type="entry name" value="L,D-transpeptidase catalytic domain-like"/>
    <property type="match status" value="1"/>
</dbReference>
<evidence type="ECO:0000313" key="7">
    <source>
        <dbReference type="EMBL" id="KAA5612216.1"/>
    </source>
</evidence>
<dbReference type="InterPro" id="IPR038063">
    <property type="entry name" value="Transpep_catalytic_dom"/>
</dbReference>
<dbReference type="UniPathway" id="UPA00219"/>
<comment type="caution">
    <text evidence="7">The sequence shown here is derived from an EMBL/GenBank/DDBJ whole genome shotgun (WGS) entry which is preliminary data.</text>
</comment>
<keyword evidence="4" id="KW-0133">Cell shape</keyword>
<dbReference type="GO" id="GO:0016740">
    <property type="term" value="F:transferase activity"/>
    <property type="evidence" value="ECO:0007669"/>
    <property type="project" value="UniProtKB-KW"/>
</dbReference>
<dbReference type="InterPro" id="IPR005490">
    <property type="entry name" value="LD_TPept_cat_dom"/>
</dbReference>
<protein>
    <submittedName>
        <fullName evidence="7">L,D-transpeptidase</fullName>
    </submittedName>
</protein>
<dbReference type="GO" id="GO:0008360">
    <property type="term" value="P:regulation of cell shape"/>
    <property type="evidence" value="ECO:0007669"/>
    <property type="project" value="UniProtKB-KW"/>
</dbReference>
<dbReference type="OrthoDB" id="7222703at2"/>
<evidence type="ECO:0000256" key="5">
    <source>
        <dbReference type="ARBA" id="ARBA00022984"/>
    </source>
</evidence>
<keyword evidence="5" id="KW-0573">Peptidoglycan synthesis</keyword>
<accession>A0A5M6IV81</accession>
<keyword evidence="8" id="KW-1185">Reference proteome</keyword>
<evidence type="ECO:0000256" key="3">
    <source>
        <dbReference type="ARBA" id="ARBA00022679"/>
    </source>
</evidence>
<gene>
    <name evidence="7" type="ORF">F1189_10935</name>
</gene>
<dbReference type="GO" id="GO:0071555">
    <property type="term" value="P:cell wall organization"/>
    <property type="evidence" value="ECO:0007669"/>
    <property type="project" value="UniProtKB-KW"/>
</dbReference>
<evidence type="ECO:0000313" key="8">
    <source>
        <dbReference type="Proteomes" id="UP000325255"/>
    </source>
</evidence>
<comment type="pathway">
    <text evidence="1">Cell wall biogenesis; peptidoglycan biosynthesis.</text>
</comment>
<keyword evidence="6" id="KW-0961">Cell wall biogenesis/degradation</keyword>
<evidence type="ECO:0000256" key="4">
    <source>
        <dbReference type="ARBA" id="ARBA00022960"/>
    </source>
</evidence>
<proteinExistence type="inferred from homology"/>
<dbReference type="Proteomes" id="UP000325255">
    <property type="component" value="Unassembled WGS sequence"/>
</dbReference>
<reference evidence="7 8" key="1">
    <citation type="submission" date="2019-09" db="EMBL/GenBank/DDBJ databases">
        <title>Genome sequence of Rhodovastum atsumiense, a diverse member of the Acetobacteraceae family of non-sulfur purple photosynthetic bacteria.</title>
        <authorList>
            <person name="Meyer T."/>
            <person name="Kyndt J."/>
        </authorList>
    </citation>
    <scope>NUCLEOTIDE SEQUENCE [LARGE SCALE GENOMIC DNA]</scope>
    <source>
        <strain evidence="7 8">DSM 21279</strain>
    </source>
</reference>
<dbReference type="GO" id="GO:0004180">
    <property type="term" value="F:carboxypeptidase activity"/>
    <property type="evidence" value="ECO:0007669"/>
    <property type="project" value="UniProtKB-ARBA"/>
</dbReference>
<comment type="similarity">
    <text evidence="2">Belongs to the YkuD family.</text>
</comment>
<keyword evidence="3" id="KW-0808">Transferase</keyword>
<dbReference type="EMBL" id="VWPK01000014">
    <property type="protein sequence ID" value="KAA5612216.1"/>
    <property type="molecule type" value="Genomic_DNA"/>
</dbReference>
<dbReference type="AlphaFoldDB" id="A0A5M6IV81"/>